<evidence type="ECO:0000313" key="3">
    <source>
        <dbReference type="Proteomes" id="UP000031866"/>
    </source>
</evidence>
<dbReference type="STRING" id="1520.LF65_01151"/>
<dbReference type="Gene3D" id="3.90.550.10">
    <property type="entry name" value="Spore Coat Polysaccharide Biosynthesis Protein SpsA, Chain A"/>
    <property type="match status" value="1"/>
</dbReference>
<sequence>MVSIIIPTYNRANTLVRCIKSLLNQTYSDFEIIIVDDRSTDNSEAIIKNICDSRIKYIKHEKNLGANAARNTGIKYAVGEFIAFQDSDDEWVNNKLEIQLRELKNSNADIVASSFIRYMGKRKTLLPKEKIKDNCAAIRLLRKNYISTQTVLGKAECFKNNEFDKKLPRFQDWELMIRLTRKYKIHFINRPLANVYVQDDSITKKPLKAIEALKIIMSKHKELFDNDHVAKAGFYNLLGDIYLSMNDFKHCYYIKSLKYNKLNYKTYIRICIYYIKSISQKLK</sequence>
<dbReference type="CDD" id="cd00761">
    <property type="entry name" value="Glyco_tranf_GTA_type"/>
    <property type="match status" value="1"/>
</dbReference>
<dbReference type="EMBL" id="CP010086">
    <property type="protein sequence ID" value="AJG97766.1"/>
    <property type="molecule type" value="Genomic_DNA"/>
</dbReference>
<dbReference type="OrthoDB" id="9785185at2"/>
<protein>
    <submittedName>
        <fullName evidence="2">Glycosyl transferase family 2</fullName>
    </submittedName>
</protein>
<dbReference type="AlphaFoldDB" id="A0A0B5QHS3"/>
<evidence type="ECO:0000313" key="2">
    <source>
        <dbReference type="EMBL" id="AJG97766.1"/>
    </source>
</evidence>
<reference evidence="3" key="1">
    <citation type="submission" date="2014-12" db="EMBL/GenBank/DDBJ databases">
        <title>Genome sequence of Clostridium beijerinckii strain 59B.</title>
        <authorList>
            <person name="Little G.T."/>
            <person name="Minton N.P."/>
        </authorList>
    </citation>
    <scope>NUCLEOTIDE SEQUENCE [LARGE SCALE GENOMIC DNA]</scope>
    <source>
        <strain evidence="3">59B</strain>
    </source>
</reference>
<proteinExistence type="predicted"/>
<dbReference type="RefSeq" id="WP_041894759.1">
    <property type="nucleotide sequence ID" value="NZ_CP010086.2"/>
</dbReference>
<dbReference type="SUPFAM" id="SSF53448">
    <property type="entry name" value="Nucleotide-diphospho-sugar transferases"/>
    <property type="match status" value="1"/>
</dbReference>
<name>A0A0B5QHS3_CLOBE</name>
<dbReference type="GO" id="GO:0016758">
    <property type="term" value="F:hexosyltransferase activity"/>
    <property type="evidence" value="ECO:0007669"/>
    <property type="project" value="UniProtKB-ARBA"/>
</dbReference>
<dbReference type="KEGG" id="cbei:LF65_01151"/>
<feature type="domain" description="Glycosyltransferase 2-like" evidence="1">
    <location>
        <begin position="3"/>
        <end position="131"/>
    </location>
</feature>
<gene>
    <name evidence="2" type="ORF">LF65_01151</name>
</gene>
<dbReference type="InterPro" id="IPR029044">
    <property type="entry name" value="Nucleotide-diphossugar_trans"/>
</dbReference>
<accession>A0A0B5QHS3</accession>
<dbReference type="PANTHER" id="PTHR22916">
    <property type="entry name" value="GLYCOSYLTRANSFERASE"/>
    <property type="match status" value="1"/>
</dbReference>
<dbReference type="InterPro" id="IPR001173">
    <property type="entry name" value="Glyco_trans_2-like"/>
</dbReference>
<keyword evidence="2" id="KW-0808">Transferase</keyword>
<evidence type="ECO:0000259" key="1">
    <source>
        <dbReference type="Pfam" id="PF00535"/>
    </source>
</evidence>
<dbReference type="PANTHER" id="PTHR22916:SF3">
    <property type="entry name" value="UDP-GLCNAC:BETAGAL BETA-1,3-N-ACETYLGLUCOSAMINYLTRANSFERASE-LIKE PROTEIN 1"/>
    <property type="match status" value="1"/>
</dbReference>
<dbReference type="Pfam" id="PF00535">
    <property type="entry name" value="Glycos_transf_2"/>
    <property type="match status" value="1"/>
</dbReference>
<organism evidence="2 3">
    <name type="scientific">Clostridium beijerinckii</name>
    <name type="common">Clostridium MP</name>
    <dbReference type="NCBI Taxonomy" id="1520"/>
    <lineage>
        <taxon>Bacteria</taxon>
        <taxon>Bacillati</taxon>
        <taxon>Bacillota</taxon>
        <taxon>Clostridia</taxon>
        <taxon>Eubacteriales</taxon>
        <taxon>Clostridiaceae</taxon>
        <taxon>Clostridium</taxon>
    </lineage>
</organism>
<dbReference type="Proteomes" id="UP000031866">
    <property type="component" value="Chromosome"/>
</dbReference>